<sequence length="123" mass="13572">MPGPAGRAGEALGGREAGNPAGMTAHDQETSRTDQQVMDRLVPVWLREMERHDADAARRAHSHWDDGTLPEDTARDLATWVTARITDTGFNEEEGPDVTGPARITPADKESVHRWLAERGHRI</sequence>
<dbReference type="AlphaFoldDB" id="A0A1G6XTS7"/>
<proteinExistence type="predicted"/>
<reference evidence="3" key="1">
    <citation type="submission" date="2016-10" db="EMBL/GenBank/DDBJ databases">
        <authorList>
            <person name="Varghese N."/>
            <person name="Submissions S."/>
        </authorList>
    </citation>
    <scope>NUCLEOTIDE SEQUENCE [LARGE SCALE GENOMIC DNA]</scope>
    <source>
        <strain evidence="3">CGMCC 4.3504</strain>
    </source>
</reference>
<dbReference type="Proteomes" id="UP000182100">
    <property type="component" value="Unassembled WGS sequence"/>
</dbReference>
<organism evidence="2 3">
    <name type="scientific">Streptomyces prasinopilosus</name>
    <dbReference type="NCBI Taxonomy" id="67344"/>
    <lineage>
        <taxon>Bacteria</taxon>
        <taxon>Bacillati</taxon>
        <taxon>Actinomycetota</taxon>
        <taxon>Actinomycetes</taxon>
        <taxon>Kitasatosporales</taxon>
        <taxon>Streptomycetaceae</taxon>
        <taxon>Streptomyces</taxon>
    </lineage>
</organism>
<name>A0A1G6XTS7_9ACTN</name>
<feature type="compositionally biased region" description="Low complexity" evidence="1">
    <location>
        <begin position="1"/>
        <end position="10"/>
    </location>
</feature>
<evidence type="ECO:0000256" key="1">
    <source>
        <dbReference type="SAM" id="MobiDB-lite"/>
    </source>
</evidence>
<accession>A0A1G6XTS7</accession>
<protein>
    <submittedName>
        <fullName evidence="2">Uncharacterized protein</fullName>
    </submittedName>
</protein>
<evidence type="ECO:0000313" key="2">
    <source>
        <dbReference type="EMBL" id="SDD80787.1"/>
    </source>
</evidence>
<dbReference type="EMBL" id="FMZK01000012">
    <property type="protein sequence ID" value="SDD80787.1"/>
    <property type="molecule type" value="Genomic_DNA"/>
</dbReference>
<feature type="region of interest" description="Disordered" evidence="1">
    <location>
        <begin position="1"/>
        <end position="37"/>
    </location>
</feature>
<keyword evidence="3" id="KW-1185">Reference proteome</keyword>
<gene>
    <name evidence="2" type="ORF">SAMN05216505_11237</name>
</gene>
<evidence type="ECO:0000313" key="3">
    <source>
        <dbReference type="Proteomes" id="UP000182100"/>
    </source>
</evidence>